<proteinExistence type="predicted"/>
<evidence type="ECO:0000313" key="2">
    <source>
        <dbReference type="Proteomes" id="UP000824533"/>
    </source>
</evidence>
<gene>
    <name evidence="1" type="ORF">K1T71_011809</name>
</gene>
<organism evidence="1 2">
    <name type="scientific">Dendrolimus kikuchii</name>
    <dbReference type="NCBI Taxonomy" id="765133"/>
    <lineage>
        <taxon>Eukaryota</taxon>
        <taxon>Metazoa</taxon>
        <taxon>Ecdysozoa</taxon>
        <taxon>Arthropoda</taxon>
        <taxon>Hexapoda</taxon>
        <taxon>Insecta</taxon>
        <taxon>Pterygota</taxon>
        <taxon>Neoptera</taxon>
        <taxon>Endopterygota</taxon>
        <taxon>Lepidoptera</taxon>
        <taxon>Glossata</taxon>
        <taxon>Ditrysia</taxon>
        <taxon>Bombycoidea</taxon>
        <taxon>Lasiocampidae</taxon>
        <taxon>Dendrolimus</taxon>
    </lineage>
</organism>
<reference evidence="1 2" key="1">
    <citation type="journal article" date="2021" name="Front. Genet.">
        <title>Chromosome-Level Genome Assembly Reveals Significant Gene Expansion in the Toll and IMD Signaling Pathways of Dendrolimus kikuchii.</title>
        <authorList>
            <person name="Zhou J."/>
            <person name="Wu P."/>
            <person name="Xiong Z."/>
            <person name="Liu N."/>
            <person name="Zhao N."/>
            <person name="Ji M."/>
            <person name="Qiu Y."/>
            <person name="Yang B."/>
        </authorList>
    </citation>
    <scope>NUCLEOTIDE SEQUENCE [LARGE SCALE GENOMIC DNA]</scope>
    <source>
        <strain evidence="1">Ann1</strain>
    </source>
</reference>
<comment type="caution">
    <text evidence="1">The sequence shown here is derived from an EMBL/GenBank/DDBJ whole genome shotgun (WGS) entry which is preliminary data.</text>
</comment>
<accession>A0ACC1CM33</accession>
<dbReference type="Proteomes" id="UP000824533">
    <property type="component" value="Linkage Group LG21"/>
</dbReference>
<dbReference type="EMBL" id="CM034407">
    <property type="protein sequence ID" value="KAJ0172670.1"/>
    <property type="molecule type" value="Genomic_DNA"/>
</dbReference>
<sequence length="273" mass="31782">MSNLPSVTTSFILDQVSNSAVPSPRCSIEPPGAPQSPQISTPNLTRKSRSMKRIQRTKPHNQPRHSVRKKQLNLNFKWTTGRFQHGTYIENDKFFHPLPDEKTALDYFHDFFPEGLFSEICEYTNMYSVQESGRSLNVSIGEMRTFIAIKLFMGIATLPSYLDFWAGDTSYPIVADLMPLKRYQAIRRYIHFVDNTETDTDLYFKIRQFVEQIRQNCLKIEEENRFSIDEMVIPYKGTKAGKKRQYNPRKLRKWGFKNLVRAGASGVIYDFLL</sequence>
<protein>
    <submittedName>
        <fullName evidence="1">Uncharacterized protein</fullName>
    </submittedName>
</protein>
<name>A0ACC1CM33_9NEOP</name>
<keyword evidence="2" id="KW-1185">Reference proteome</keyword>
<evidence type="ECO:0000313" key="1">
    <source>
        <dbReference type="EMBL" id="KAJ0172670.1"/>
    </source>
</evidence>